<reference evidence="1 2" key="1">
    <citation type="journal article" date="2018" name="Front. Plant Sci.">
        <title>Red Clover (Trifolium pratense) and Zigzag Clover (T. medium) - A Picture of Genomic Similarities and Differences.</title>
        <authorList>
            <person name="Dluhosova J."/>
            <person name="Istvanek J."/>
            <person name="Nedelnik J."/>
            <person name="Repkova J."/>
        </authorList>
    </citation>
    <scope>NUCLEOTIDE SEQUENCE [LARGE SCALE GENOMIC DNA]</scope>
    <source>
        <strain evidence="2">cv. 10/8</strain>
        <tissue evidence="1">Leaf</tissue>
    </source>
</reference>
<feature type="non-terminal residue" evidence="1">
    <location>
        <position position="1"/>
    </location>
</feature>
<evidence type="ECO:0000313" key="2">
    <source>
        <dbReference type="Proteomes" id="UP000265520"/>
    </source>
</evidence>
<dbReference type="InterPro" id="IPR044227">
    <property type="entry name" value="TONSOKU"/>
</dbReference>
<protein>
    <submittedName>
        <fullName evidence="1">Protein TONSOKU-like</fullName>
    </submittedName>
</protein>
<dbReference type="PANTHER" id="PTHR47684:SF1">
    <property type="entry name" value="PROTEIN TONSOKU"/>
    <property type="match status" value="1"/>
</dbReference>
<dbReference type="GO" id="GO:0072423">
    <property type="term" value="P:response to DNA damage checkpoint signaling"/>
    <property type="evidence" value="ECO:0007669"/>
    <property type="project" value="InterPro"/>
</dbReference>
<dbReference type="GO" id="GO:0005634">
    <property type="term" value="C:nucleus"/>
    <property type="evidence" value="ECO:0007669"/>
    <property type="project" value="InterPro"/>
</dbReference>
<evidence type="ECO:0000313" key="1">
    <source>
        <dbReference type="EMBL" id="MCI01435.1"/>
    </source>
</evidence>
<dbReference type="SUPFAM" id="SSF52047">
    <property type="entry name" value="RNI-like"/>
    <property type="match status" value="1"/>
</dbReference>
<dbReference type="GO" id="GO:0009933">
    <property type="term" value="P:meristem structural organization"/>
    <property type="evidence" value="ECO:0007669"/>
    <property type="project" value="InterPro"/>
</dbReference>
<dbReference type="GO" id="GO:0040029">
    <property type="term" value="P:epigenetic regulation of gene expression"/>
    <property type="evidence" value="ECO:0007669"/>
    <property type="project" value="InterPro"/>
</dbReference>
<dbReference type="Proteomes" id="UP000265520">
    <property type="component" value="Unassembled WGS sequence"/>
</dbReference>
<dbReference type="EMBL" id="LXQA010046131">
    <property type="protein sequence ID" value="MCI01435.1"/>
    <property type="molecule type" value="Genomic_DNA"/>
</dbReference>
<accession>A0A392NSI0</accession>
<dbReference type="AlphaFoldDB" id="A0A392NSI0"/>
<proteinExistence type="predicted"/>
<sequence>IPVGAEAAASGIDDSCASSCQRNSSPECHLTPQFSTAIAKAKNLQLLDLSNNSFSAQAAETFYSSWTTLRPLSSHRHITKNIIHFSTKEKKCCSVKPCCKKV</sequence>
<organism evidence="1 2">
    <name type="scientific">Trifolium medium</name>
    <dbReference type="NCBI Taxonomy" id="97028"/>
    <lineage>
        <taxon>Eukaryota</taxon>
        <taxon>Viridiplantae</taxon>
        <taxon>Streptophyta</taxon>
        <taxon>Embryophyta</taxon>
        <taxon>Tracheophyta</taxon>
        <taxon>Spermatophyta</taxon>
        <taxon>Magnoliopsida</taxon>
        <taxon>eudicotyledons</taxon>
        <taxon>Gunneridae</taxon>
        <taxon>Pentapetalae</taxon>
        <taxon>rosids</taxon>
        <taxon>fabids</taxon>
        <taxon>Fabales</taxon>
        <taxon>Fabaceae</taxon>
        <taxon>Papilionoideae</taxon>
        <taxon>50 kb inversion clade</taxon>
        <taxon>NPAAA clade</taxon>
        <taxon>Hologalegina</taxon>
        <taxon>IRL clade</taxon>
        <taxon>Trifolieae</taxon>
        <taxon>Trifolium</taxon>
    </lineage>
</organism>
<keyword evidence="2" id="KW-1185">Reference proteome</keyword>
<name>A0A392NSI0_9FABA</name>
<gene>
    <name evidence="1" type="ORF">A2U01_0022460</name>
</gene>
<comment type="caution">
    <text evidence="1">The sequence shown here is derived from an EMBL/GenBank/DDBJ whole genome shotgun (WGS) entry which is preliminary data.</text>
</comment>
<dbReference type="PANTHER" id="PTHR47684">
    <property type="entry name" value="PROTEIN TONSOKU"/>
    <property type="match status" value="1"/>
</dbReference>